<organism evidence="2 3">
    <name type="scientific">Elysia crispata</name>
    <name type="common">lettuce slug</name>
    <dbReference type="NCBI Taxonomy" id="231223"/>
    <lineage>
        <taxon>Eukaryota</taxon>
        <taxon>Metazoa</taxon>
        <taxon>Spiralia</taxon>
        <taxon>Lophotrochozoa</taxon>
        <taxon>Mollusca</taxon>
        <taxon>Gastropoda</taxon>
        <taxon>Heterobranchia</taxon>
        <taxon>Euthyneura</taxon>
        <taxon>Panpulmonata</taxon>
        <taxon>Sacoglossa</taxon>
        <taxon>Placobranchoidea</taxon>
        <taxon>Plakobranchidae</taxon>
        <taxon>Elysia</taxon>
    </lineage>
</organism>
<feature type="compositionally biased region" description="Basic residues" evidence="1">
    <location>
        <begin position="54"/>
        <end position="66"/>
    </location>
</feature>
<proteinExistence type="predicted"/>
<evidence type="ECO:0000313" key="2">
    <source>
        <dbReference type="EMBL" id="KAK3775199.1"/>
    </source>
</evidence>
<reference evidence="2" key="1">
    <citation type="journal article" date="2023" name="G3 (Bethesda)">
        <title>A reference genome for the long-term kleptoplast-retaining sea slug Elysia crispata morphotype clarki.</title>
        <authorList>
            <person name="Eastman K.E."/>
            <person name="Pendleton A.L."/>
            <person name="Shaikh M.A."/>
            <person name="Suttiyut T."/>
            <person name="Ogas R."/>
            <person name="Tomko P."/>
            <person name="Gavelis G."/>
            <person name="Widhalm J.R."/>
            <person name="Wisecaver J.H."/>
        </authorList>
    </citation>
    <scope>NUCLEOTIDE SEQUENCE</scope>
    <source>
        <strain evidence="2">ECLA1</strain>
    </source>
</reference>
<comment type="caution">
    <text evidence="2">The sequence shown here is derived from an EMBL/GenBank/DDBJ whole genome shotgun (WGS) entry which is preliminary data.</text>
</comment>
<evidence type="ECO:0000256" key="1">
    <source>
        <dbReference type="SAM" id="MobiDB-lite"/>
    </source>
</evidence>
<keyword evidence="3" id="KW-1185">Reference proteome</keyword>
<name>A0AAE1DLQ0_9GAST</name>
<dbReference type="Proteomes" id="UP001283361">
    <property type="component" value="Unassembled WGS sequence"/>
</dbReference>
<sequence length="66" mass="7162">MALRRHGFIVSISDGIINGNSRVESWDQTGTTDCTAQRHRLVSHAAPHGERGLSLRKRGAAPKAGR</sequence>
<dbReference type="EMBL" id="JAWDGP010003350">
    <property type="protein sequence ID" value="KAK3775199.1"/>
    <property type="molecule type" value="Genomic_DNA"/>
</dbReference>
<accession>A0AAE1DLQ0</accession>
<dbReference type="AlphaFoldDB" id="A0AAE1DLQ0"/>
<gene>
    <name evidence="2" type="ORF">RRG08_017320</name>
</gene>
<feature type="region of interest" description="Disordered" evidence="1">
    <location>
        <begin position="44"/>
        <end position="66"/>
    </location>
</feature>
<protein>
    <submittedName>
        <fullName evidence="2">Uncharacterized protein</fullName>
    </submittedName>
</protein>
<evidence type="ECO:0000313" key="3">
    <source>
        <dbReference type="Proteomes" id="UP001283361"/>
    </source>
</evidence>